<evidence type="ECO:0000256" key="4">
    <source>
        <dbReference type="ARBA" id="ARBA00022448"/>
    </source>
</evidence>
<dbReference type="PANTHER" id="PTHR12596:SF1">
    <property type="entry name" value="EXPORTIN-4"/>
    <property type="match status" value="1"/>
</dbReference>
<evidence type="ECO:0000256" key="5">
    <source>
        <dbReference type="ARBA" id="ARBA00022490"/>
    </source>
</evidence>
<dbReference type="InterPro" id="IPR016024">
    <property type="entry name" value="ARM-type_fold"/>
</dbReference>
<dbReference type="GO" id="GO:0005049">
    <property type="term" value="F:nuclear export signal receptor activity"/>
    <property type="evidence" value="ECO:0007669"/>
    <property type="project" value="InterPro"/>
</dbReference>
<evidence type="ECO:0000256" key="6">
    <source>
        <dbReference type="ARBA" id="ARBA00022927"/>
    </source>
</evidence>
<sequence>MNRFDTRNKYSFQTTNAFRPPVAWKDLLDADEFYIIFFKLHSKIRNDEDLCMKSMNCLIQLASLTGDCIPVQDPESSIRYVTLYISNLLDLFREGPLPWEVNHFCTIINRLFLYRPLSSILKLDANLRAQFFKFLTEYTLYLTRDAMSKAIGQGIHSEHTSLSVIYDAVVVLLRGRWRVTVRDEEEEQLIDNEICIQPSVRMMEEFIQCVLAPPLGTRPPCQEEDDVDDNDDRVLFNDLLTPLSQMMCYNIGHFTRSMIATLRGTSSELKQMAGSNDVSRMPTWQEDQHWLMLILANSVVGEEEDGSCHLASEVVEFSADLLKAGTVFDEEPKKAFLNMCILNPTDDRSVYDQRVNPFILLMGELLSWASLEHQLFTSASGEMISPELCRSTLFALKRFINAAGSCSSEDVNNLPLVMPKDAEFSLTLVEFVIHKVFTVLAKFSGEAKLCKDAIATLVGLVESYASVIASSSVFFDYLSNFDISQIPNRTNLMRALVLIGASANDAQLQENMFNMILAPLCQRFAELSEKPSSSDVDSGLVDLLQCFEGVARGSQSHSALVLFQFLHPVLQRCVGLMRTRAHAQAVVSTILELLLNVTTKVSIYIDEADSSRLYETLLQIIDGYRLEHTQRLVSLTECDEEKAGDLILFIEILSNVLSKDILSNETDRVSTGAQVTMESLKMLLTVMNENVVRLPEVALKFYRLILYLVEFSPEALTTMSSDLLASLCECIKLGMTGSFGNEITSTSLEALTEVAKHFSQEVNRSRVTANLVDQFHLLLPLVFETCLSFTCETSIFSEACSALYMIISFDFDFYQRFVEDLLTKKSNQAAANVIRNAFAELMPSPPVQVRRERVLFRGRMEAFLNKVQGILSYN</sequence>
<evidence type="ECO:0000313" key="10">
    <source>
        <dbReference type="EMBL" id="CAD6191348.1"/>
    </source>
</evidence>
<keyword evidence="11" id="KW-1185">Reference proteome</keyword>
<evidence type="ECO:0000256" key="2">
    <source>
        <dbReference type="ARBA" id="ARBA00004496"/>
    </source>
</evidence>
<dbReference type="GO" id="GO:0006611">
    <property type="term" value="P:protein export from nucleus"/>
    <property type="evidence" value="ECO:0007669"/>
    <property type="project" value="TreeGrafter"/>
</dbReference>
<dbReference type="InterPro" id="IPR014877">
    <property type="entry name" value="XPO1_C_dom"/>
</dbReference>
<dbReference type="GO" id="GO:0005643">
    <property type="term" value="C:nuclear pore"/>
    <property type="evidence" value="ECO:0007669"/>
    <property type="project" value="TreeGrafter"/>
</dbReference>
<dbReference type="EMBL" id="CAJGYM010000020">
    <property type="protein sequence ID" value="CAD6191348.1"/>
    <property type="molecule type" value="Genomic_DNA"/>
</dbReference>
<name>A0A8S1H9T7_9PELO</name>
<comment type="similarity">
    <text evidence="3">Belongs to the exportin family.</text>
</comment>
<keyword evidence="4" id="KW-0813">Transport</keyword>
<dbReference type="InterPro" id="IPR011989">
    <property type="entry name" value="ARM-like"/>
</dbReference>
<gene>
    <name evidence="10" type="ORF">CAUJ_LOCUS7267</name>
</gene>
<evidence type="ECO:0000313" key="11">
    <source>
        <dbReference type="Proteomes" id="UP000835052"/>
    </source>
</evidence>
<evidence type="ECO:0000259" key="9">
    <source>
        <dbReference type="Pfam" id="PF08767"/>
    </source>
</evidence>
<protein>
    <recommendedName>
        <fullName evidence="8">Exportin-4</fullName>
    </recommendedName>
</protein>
<evidence type="ECO:0000256" key="7">
    <source>
        <dbReference type="ARBA" id="ARBA00023242"/>
    </source>
</evidence>
<comment type="caution">
    <text evidence="10">The sequence shown here is derived from an EMBL/GenBank/DDBJ whole genome shotgun (WGS) entry which is preliminary data.</text>
</comment>
<dbReference type="Proteomes" id="UP000835052">
    <property type="component" value="Unassembled WGS sequence"/>
</dbReference>
<accession>A0A8S1H9T7</accession>
<keyword evidence="7" id="KW-0539">Nucleus</keyword>
<dbReference type="OrthoDB" id="5548448at2759"/>
<proteinExistence type="inferred from homology"/>
<keyword evidence="6" id="KW-0653">Protein transport</keyword>
<evidence type="ECO:0000256" key="1">
    <source>
        <dbReference type="ARBA" id="ARBA00004123"/>
    </source>
</evidence>
<comment type="subcellular location">
    <subcellularLocation>
        <location evidence="2">Cytoplasm</location>
    </subcellularLocation>
    <subcellularLocation>
        <location evidence="1">Nucleus</location>
    </subcellularLocation>
</comment>
<organism evidence="10 11">
    <name type="scientific">Caenorhabditis auriculariae</name>
    <dbReference type="NCBI Taxonomy" id="2777116"/>
    <lineage>
        <taxon>Eukaryota</taxon>
        <taxon>Metazoa</taxon>
        <taxon>Ecdysozoa</taxon>
        <taxon>Nematoda</taxon>
        <taxon>Chromadorea</taxon>
        <taxon>Rhabditida</taxon>
        <taxon>Rhabditina</taxon>
        <taxon>Rhabditomorpha</taxon>
        <taxon>Rhabditoidea</taxon>
        <taxon>Rhabditidae</taxon>
        <taxon>Peloderinae</taxon>
        <taxon>Caenorhabditis</taxon>
    </lineage>
</organism>
<evidence type="ECO:0000256" key="3">
    <source>
        <dbReference type="ARBA" id="ARBA00009466"/>
    </source>
</evidence>
<evidence type="ECO:0000256" key="8">
    <source>
        <dbReference type="ARBA" id="ARBA00040444"/>
    </source>
</evidence>
<dbReference type="SUPFAM" id="SSF48371">
    <property type="entry name" value="ARM repeat"/>
    <property type="match status" value="1"/>
</dbReference>
<keyword evidence="5" id="KW-0963">Cytoplasm</keyword>
<reference evidence="10" key="1">
    <citation type="submission" date="2020-10" db="EMBL/GenBank/DDBJ databases">
        <authorList>
            <person name="Kikuchi T."/>
        </authorList>
    </citation>
    <scope>NUCLEOTIDE SEQUENCE</scope>
    <source>
        <strain evidence="10">NKZ352</strain>
    </source>
</reference>
<dbReference type="PANTHER" id="PTHR12596">
    <property type="entry name" value="EXPORTIN 4,7-RELATED"/>
    <property type="match status" value="1"/>
</dbReference>
<dbReference type="InterPro" id="IPR044189">
    <property type="entry name" value="XPO4/7-like"/>
</dbReference>
<dbReference type="AlphaFoldDB" id="A0A8S1H9T7"/>
<dbReference type="GO" id="GO:0005737">
    <property type="term" value="C:cytoplasm"/>
    <property type="evidence" value="ECO:0007669"/>
    <property type="project" value="UniProtKB-SubCell"/>
</dbReference>
<dbReference type="Gene3D" id="1.25.10.10">
    <property type="entry name" value="Leucine-rich Repeat Variant"/>
    <property type="match status" value="1"/>
</dbReference>
<dbReference type="Pfam" id="PF08767">
    <property type="entry name" value="CRM1_C"/>
    <property type="match status" value="1"/>
</dbReference>
<feature type="domain" description="Exportin-1 C-terminal" evidence="9">
    <location>
        <begin position="681"/>
        <end position="809"/>
    </location>
</feature>